<evidence type="ECO:0008006" key="3">
    <source>
        <dbReference type="Google" id="ProtNLM"/>
    </source>
</evidence>
<accession>A0ABT1XS74</accession>
<sequence length="179" mass="18902">MTTTRHPLAETLHRELDWLERTIAMRLAVDFGQEGHAGEHDAAPPGLQRGDPYGDACLDAGLGEGERLALVLALAPWLRPDALDLLLMRNATLDRLYSEFGMIEPAPGQAAVPLPSRATALFVIAGGDLARRIAASGLFAAAAPLARHSLLAPHPQDHDMAAPLTPHPALVARLIAGAG</sequence>
<reference evidence="1 2" key="1">
    <citation type="submission" date="2022-08" db="EMBL/GenBank/DDBJ databases">
        <title>Polyphasic taxonomy analysis of Qipengyuania sp.RS5-5.</title>
        <authorList>
            <person name="Xamxidin M."/>
            <person name="Wu M."/>
        </authorList>
    </citation>
    <scope>NUCLEOTIDE SEQUENCE [LARGE SCALE GENOMIC DNA]</scope>
    <source>
        <strain evidence="1 2">RS5-5</strain>
    </source>
</reference>
<evidence type="ECO:0000313" key="1">
    <source>
        <dbReference type="EMBL" id="MCR2834508.1"/>
    </source>
</evidence>
<comment type="caution">
    <text evidence="1">The sequence shown here is derived from an EMBL/GenBank/DDBJ whole genome shotgun (WGS) entry which is preliminary data.</text>
</comment>
<gene>
    <name evidence="1" type="ORF">NSO95_11170</name>
</gene>
<dbReference type="RefSeq" id="WP_257596339.1">
    <property type="nucleotide sequence ID" value="NZ_JANKHH010000006.1"/>
</dbReference>
<protein>
    <recommendedName>
        <fullName evidence="3">Uracil-DNA glycosylase</fullName>
    </recommendedName>
</protein>
<dbReference type="Proteomes" id="UP001206067">
    <property type="component" value="Unassembled WGS sequence"/>
</dbReference>
<organism evidence="1 2">
    <name type="scientific">Parerythrobacter lacustris</name>
    <dbReference type="NCBI Taxonomy" id="2969984"/>
    <lineage>
        <taxon>Bacteria</taxon>
        <taxon>Pseudomonadati</taxon>
        <taxon>Pseudomonadota</taxon>
        <taxon>Alphaproteobacteria</taxon>
        <taxon>Sphingomonadales</taxon>
        <taxon>Erythrobacteraceae</taxon>
        <taxon>Parerythrobacter</taxon>
    </lineage>
</organism>
<proteinExistence type="predicted"/>
<dbReference type="EMBL" id="JANKHH010000006">
    <property type="protein sequence ID" value="MCR2834508.1"/>
    <property type="molecule type" value="Genomic_DNA"/>
</dbReference>
<evidence type="ECO:0000313" key="2">
    <source>
        <dbReference type="Proteomes" id="UP001206067"/>
    </source>
</evidence>
<name>A0ABT1XS74_9SPHN</name>
<keyword evidence="2" id="KW-1185">Reference proteome</keyword>